<keyword evidence="2" id="KW-0596">Phosphopantetheine</keyword>
<evidence type="ECO:0000313" key="7">
    <source>
        <dbReference type="Proteomes" id="UP001464923"/>
    </source>
</evidence>
<gene>
    <name evidence="6" type="ORF">WHI96_20130</name>
</gene>
<feature type="domain" description="Carrier" evidence="5">
    <location>
        <begin position="3580"/>
        <end position="3655"/>
    </location>
</feature>
<feature type="domain" description="Carrier" evidence="5">
    <location>
        <begin position="973"/>
        <end position="1050"/>
    </location>
</feature>
<dbReference type="Pfam" id="PF13193">
    <property type="entry name" value="AMP-binding_C"/>
    <property type="match status" value="3"/>
</dbReference>
<dbReference type="PANTHER" id="PTHR45527">
    <property type="entry name" value="NONRIBOSOMAL PEPTIDE SYNTHETASE"/>
    <property type="match status" value="1"/>
</dbReference>
<evidence type="ECO:0000259" key="5">
    <source>
        <dbReference type="PROSITE" id="PS50075"/>
    </source>
</evidence>
<dbReference type="RefSeq" id="WP_345644941.1">
    <property type="nucleotide sequence ID" value="NZ_BAABLY010000027.1"/>
</dbReference>
<comment type="caution">
    <text evidence="6">The sequence shown here is derived from an EMBL/GenBank/DDBJ whole genome shotgun (WGS) entry which is preliminary data.</text>
</comment>
<dbReference type="Gene3D" id="3.30.559.10">
    <property type="entry name" value="Chloramphenicol acetyltransferase-like domain"/>
    <property type="match status" value="5"/>
</dbReference>
<dbReference type="InterPro" id="IPR001242">
    <property type="entry name" value="Condensation_dom"/>
</dbReference>
<keyword evidence="3" id="KW-0597">Phosphoprotein</keyword>
<dbReference type="Pfam" id="PF00501">
    <property type="entry name" value="AMP-binding"/>
    <property type="match status" value="3"/>
</dbReference>
<feature type="region of interest" description="Disordered" evidence="4">
    <location>
        <begin position="2318"/>
        <end position="2357"/>
    </location>
</feature>
<dbReference type="InterPro" id="IPR009081">
    <property type="entry name" value="PP-bd_ACP"/>
</dbReference>
<dbReference type="NCBIfam" id="NF003417">
    <property type="entry name" value="PRK04813.1"/>
    <property type="match status" value="3"/>
</dbReference>
<dbReference type="SUPFAM" id="SSF47336">
    <property type="entry name" value="ACP-like"/>
    <property type="match status" value="3"/>
</dbReference>
<dbReference type="Gene3D" id="3.40.50.12780">
    <property type="entry name" value="N-terminal domain of ligase-like"/>
    <property type="match status" value="1"/>
</dbReference>
<dbReference type="InterPro" id="IPR036736">
    <property type="entry name" value="ACP-like_sf"/>
</dbReference>
<dbReference type="SUPFAM" id="SSF52777">
    <property type="entry name" value="CoA-dependent acyltransferases"/>
    <property type="match status" value="10"/>
</dbReference>
<proteinExistence type="predicted"/>
<dbReference type="Gene3D" id="1.10.1200.10">
    <property type="entry name" value="ACP-like"/>
    <property type="match status" value="3"/>
</dbReference>
<dbReference type="NCBIfam" id="TIGR01733">
    <property type="entry name" value="AA-adenyl-dom"/>
    <property type="match status" value="3"/>
</dbReference>
<dbReference type="PROSITE" id="PS50075">
    <property type="entry name" value="CARRIER"/>
    <property type="match status" value="3"/>
</dbReference>
<dbReference type="Gene3D" id="3.30.559.30">
    <property type="entry name" value="Nonribosomal peptide synthetase, condensation domain"/>
    <property type="match status" value="5"/>
</dbReference>
<dbReference type="SMART" id="SM00823">
    <property type="entry name" value="PKS_PP"/>
    <property type="match status" value="3"/>
</dbReference>
<dbReference type="InterPro" id="IPR042099">
    <property type="entry name" value="ANL_N_sf"/>
</dbReference>
<evidence type="ECO:0000256" key="2">
    <source>
        <dbReference type="ARBA" id="ARBA00022450"/>
    </source>
</evidence>
<comment type="cofactor">
    <cofactor evidence="1">
        <name>pantetheine 4'-phosphate</name>
        <dbReference type="ChEBI" id="CHEBI:47942"/>
    </cofactor>
</comment>
<feature type="compositionally biased region" description="Low complexity" evidence="4">
    <location>
        <begin position="2318"/>
        <end position="2330"/>
    </location>
</feature>
<dbReference type="InterPro" id="IPR020845">
    <property type="entry name" value="AMP-binding_CS"/>
</dbReference>
<dbReference type="InterPro" id="IPR020806">
    <property type="entry name" value="PKS_PP-bd"/>
</dbReference>
<dbReference type="EMBL" id="JBEDNP010000012">
    <property type="protein sequence ID" value="MEQ3541125.1"/>
    <property type="molecule type" value="Genomic_DNA"/>
</dbReference>
<dbReference type="PROSITE" id="PS00455">
    <property type="entry name" value="AMP_BINDING"/>
    <property type="match status" value="3"/>
</dbReference>
<protein>
    <submittedName>
        <fullName evidence="6">Amino acid adenylation domain-containing protein</fullName>
    </submittedName>
</protein>
<dbReference type="InterPro" id="IPR023213">
    <property type="entry name" value="CAT-like_dom_sf"/>
</dbReference>
<keyword evidence="7" id="KW-1185">Reference proteome</keyword>
<dbReference type="SUPFAM" id="SSF56801">
    <property type="entry name" value="Acetyl-CoA synthetase-like"/>
    <property type="match status" value="3"/>
</dbReference>
<dbReference type="Proteomes" id="UP001464923">
    <property type="component" value="Unassembled WGS sequence"/>
</dbReference>
<dbReference type="Gene3D" id="3.40.50.980">
    <property type="match status" value="4"/>
</dbReference>
<dbReference type="InterPro" id="IPR010071">
    <property type="entry name" value="AA_adenyl_dom"/>
</dbReference>
<dbReference type="InterPro" id="IPR000873">
    <property type="entry name" value="AMP-dep_synth/lig_dom"/>
</dbReference>
<feature type="region of interest" description="Disordered" evidence="4">
    <location>
        <begin position="1052"/>
        <end position="1074"/>
    </location>
</feature>
<dbReference type="Gene3D" id="3.30.300.30">
    <property type="match status" value="3"/>
</dbReference>
<accession>A0ABV1JYV8</accession>
<feature type="domain" description="Carrier" evidence="5">
    <location>
        <begin position="2029"/>
        <end position="2103"/>
    </location>
</feature>
<dbReference type="PANTHER" id="PTHR45527:SF1">
    <property type="entry name" value="FATTY ACID SYNTHASE"/>
    <property type="match status" value="1"/>
</dbReference>
<organism evidence="6 7">
    <name type="scientific">Pseudonocardia tropica</name>
    <dbReference type="NCBI Taxonomy" id="681289"/>
    <lineage>
        <taxon>Bacteria</taxon>
        <taxon>Bacillati</taxon>
        <taxon>Actinomycetota</taxon>
        <taxon>Actinomycetes</taxon>
        <taxon>Pseudonocardiales</taxon>
        <taxon>Pseudonocardiaceae</taxon>
        <taxon>Pseudonocardia</taxon>
    </lineage>
</organism>
<sequence>MTTTRPGSGLADVLPPSPLQEGLYFLSTAAAQDGAGRDPYVVQTTLDLTGPLDPARLHAAADAVVDRHPALRSAFRRRRGGELVSPVARSVRPQWREVDLTGPGTEPEAAADDEATAELDRGFDLGRPPLVRWTLLRLGPDRYRLLMTQHHIVVDGWSGPLVLADLLTLYSGATPPPARPFRDHLAWVARQDRAAALDAWRAALAGATPTLLAPALGPGDGAAAGARTVTTALTGARTDALAAVARSRDTTLSTLLQAVWAVLLARHTSDGDVVFGLTVSGRPADLPGVEDIVGLFINTVPVRVATGPATTWAGLIDRVRDDTAALLDHRWLPLAEVQSLAGAGPLFDTLVVVENFPVDDDARRDLERRCGLAVGEIGGAGGTHYPVSLTAVPGAGPDGGLLLELEHHRDVVGDDTARALLDRFVVLLDACAADPRAPLGRTPAATPAELAALAPWRGIPGPAVAGPTLPELWAATHTADPAAPALVAGDERLTGGELAARAHRLARLLRARGAGPGTVVASALPRTADAVVAVWAVLATGAALLPLDPGLPSARTEAVLAAAGPLLVLGPAGTGTGRVTVDPADPQVAAALAGLSDGAPDWPAPGPGDLAYVIFTSGSTGVPKGVVVEHRSLAALAAQHRAAVVERSGGGRRRFGLAAALSFDTAWEGFVWQSCGHTLHLLDDDVRRDPHRLVRHTRAHRLDVLDLTPALAEQAVEAGLLTGGPDGPPPRLVIVGGEAVGRGLWSALRAAPATTGLNLYGPTEACVDATALWSTESAEPLIGRPVAGVRAHVLDPALQPVPAGVPGELYLQGPTVARGYLGDPRRSAERFVAGPDGSRLYRTGDLVRSDAEGRLAYLGRSDDQVQIRGVRVEPGEVTAALAAHPQVGAAVVVAGPPPGDPAGPARLVGYAVPRNADAVTGAALREHLAATLPPQLVPSAVVLLDALPLTAHGKVDRRALPDPRTPAAGAGRAARTPAEELVAAAFAAVLGADPGTVGADTDFFALGGHSLTATRLLARIRAELGADLPIRAVFESPTPAGLARRVAAALAGDPATPPGPGAWAGRARPERPPLSPAQRRMWFHHRAHGADATYLIAFVQELSGPLDTAALRAALGDVVDRHEVLRTVYPEHDGVPHQRVLPRGTAVPFTEADAGPDTVDGLLATAAGRGFALDTEPPLRAHLWRTGRDEHVFALVAHHIAVDEWSEGALRADLAEAYAARRDGRAPDAPALPLQYADYAAWQLDLLGDEDDPDSSAARQLAFWRNTLAGVPEEIALPADRPRPPRRSFRGGRVELDLPAATVEGVRRVAAAHGATPFMVVQAAVALLLERHGAGTDVPLGTPVAGRTDPALDDLVGFFVNTLVLRTDVSGDPTFAELVARVRGTDLAAFAHADVPFDRVVDAVGHERSLARNPLFGVMLSFQSAAVGEAGAPVGLAGVGTRARHADTDVAQFDLTVALLDEGGPVLRAALEYSRDLFDAATVRALGDRFTRLLGAAVAAPESRVGALPLLDDDEHARLAVAERGLPLPDAPPSTFPGLVLGYAATTPDAVAVEHGTTTLTYAGLADRVHRLARVLADRGVGRERAVAVALPRSVDWLVAALAVQQAGGVYVPLDPGHPPARIAGVLGDAAPLLGITRGDAPRPDTVPWLRLDDPAVVAEVAAADPAPMPGPAPDDAAYVIFTSGSTGRPKGVVVPHAGLAPLVAAFASVGIGGPGSRASQSYSPAFDVTIAELAVSVLSGGTLVIVDDADRTAEGLVEVVRDRALTVLLVPPALLELLDPAAVAPGTAVVVGTDASSRSLIHRWSADHHVVNAYGPTETTVNATLWPGRPATPDEPVLIGRPDPGMRALVLDDRLRPVPDGVPGELYLGGDGVARGYLANPALTAQRFVADPREPGARMYRTGDLVRRLAGGLEFLGRADDQIKLHGFRIEPGEVEAALAALPGVARAVVGLHPTPAGPRLVAWVVPALPGADPDPAELRAELAAVLPAHLVPAAFVPIPAVPTAISGKVDRSALPAPDLGAGAGTDAPRTDAERRVVAVVAEVLGLDRVGVHDGFFALGGDSISAIRLVSRLREEGILTDPRQVFELRTPAAIAARAATADTAGPAHDPDGSGLVPPTPITAWYARRVAGGAPGARFCQSTVLRTPPGTTAEQVTAALAALLDTHDVLRARTHGDDGTLEIRPRGGVDAAPLLTVAAWDGTGDARDTEGTHDTHDTHDAHDAAVAGAHDAAVARLDPPAGVVLAAVLLAPPSPERAGRLVLVAHHLVVDAVSWQILLPDLATAVRAAREGRPAALGPVGTSFRTWARLLAAAAPAPTAPSAHSAPSGSNEPDGPDGLPGSRSLDPERDTAATVVRTVRTLDPDRTGALLGRVPAAWHAGVEDVLLAALALAVRRVRATHGDGHGGTRGDTGADRPVWIDRERHGRDPGAVDTAVDLSRTVGWFTTLAPVALDPAGGDPAAAVVAVKEALRRPAATAPSTVPSTVPPTPPILVNYLGRPGAGADATGDWSEVAVDGVGDETVLAPDHLLEVDAVVRDDADGPRLEIGFSHPAGALDGAVVAAVADGVGEALDAIATAAAGGGSRHTPSDFALVDLDQAEVDRITAAHGAVDDVWPLTPLQRGLWFLASVDGDGTPGGAAGDGAAGVDVYTVQETLDLGPGVDPDALRTALHALLDRHPNLRVAVHACADGTPVQVVPRRAAPGWTVTEVADSAERDERTDAERGRRFDLATAPLLRAALLRLPGGDARLVLTHHHLLMDGWSAPLVARDLFALLAGTPLPPARPFRDFLAWLGRRDAADAADGTAVAAWRSALDGIGGPTLLCPPDPARTPVAPEHVDLDLDLDPGLGAGLAALARSTDVTLSTLVQAAWGVVLGRLTGREDVVFGATVSGRPADLPGVEDMVGLFINTLPVRVRTRAGESGTAFLRRLRDEQARLLAHQHVDLARVQRLAGGGELFDTLVVVESYPVDEAAVADSERAAGVTVSGVGGSDATHYPVTLVVVPDGERLRLTCEYRPDLLDFDAARALLDRIARVLRSWVAAPGSPVDAVDVLSGAERARVLGAWAGDGSAPVGGPATVVDAVWRWVRDTPDAPALVAGDRTSSWAELGAAADRLARALAGRGVRRGDRVALLLPRTTDVVVAILAALRCGAAYVPLDPAYPAARIGGILDDADPRLVLTLSGTDVPGDRELLRVDGPLPDGDPGPGPRPDDPAYVIFTSGSTGRPKGVVVPHRSLLALWSHHDREVYGPAATGLGRPLRIAHTWSFAFDASWQPLLGLLGGHALHLVDEATQRDAEALAGFLHDHAIDAVELAPSVFEQVATAGLVRDGVCGLSVLGVGGEAVPPSQWRRLAALPRPAGAPGAATVRTFNFYGPTETCVDAVVAAVADSATPVIGRPVTGLRAHVLDGRLRPVPAAVTGELYLGGPQLAHGYHDRPGLTASRFVADPFGPPGTRLYRTGDLVRWTGDGRLEYLGRADDQVKVRGFRIELGEVEAALGALPGVRAAVADVRGGRLLGWVVPAGDPVGDGAALRAALAARVPDHLVPAAVTVLDTLPLTVHGKIDKAVLPVPGPATGGGRAPASPVGLLVAELVAEVLGLDGPLAADDDFFALGGDSISSMQLATRARAAGLALRPREVFTHRTVEAIAAAAAAAPAGDVVVEDPGLGLGEVPAWPILERIRELGGDVRTFHQFMTLQVPAGTATAALEPAVRALLDRHDLLRASLLDDDGRWSLQVPPPGAGTAAVRAVRDPGGALDPVEEAERAAGLLDPAGGRMLVVTHLDAGRDAPGRLVVVAHHAVVDGVSWRVLLADLAEAGRAVLAGRAPQLAPVGTSFRSWARRLTGLVPQRRDELGRWRAVLDDAAPLPGCAPLDPRRDTVATTRGLSRTWTGPGVAALLRAGGPGVEAVLLTAVALAVADQRDAHGDPAGPVLVDVERHGREEQLLPGSDLGRTVGWFTSEFPVRLDPGPATGSAADAVASVAATLAAVPDGGVGWGVLRHLDPGRPLADAPVPPLLVNYLGRIGAAGAATGTTLPDTALPDTALPDTALPDTAERDWAVVGGLDGRSGDDMGVDHAVELNAAAVEGPDGPQLQTLWSYLPGAVDEAVVAELAGLFLTRLDAVVDGVVVHPLEKETS</sequence>
<evidence type="ECO:0000256" key="1">
    <source>
        <dbReference type="ARBA" id="ARBA00001957"/>
    </source>
</evidence>
<dbReference type="Pfam" id="PF00668">
    <property type="entry name" value="Condensation"/>
    <property type="match status" value="5"/>
</dbReference>
<dbReference type="CDD" id="cd05930">
    <property type="entry name" value="A_NRPS"/>
    <property type="match status" value="3"/>
</dbReference>
<name>A0ABV1JYV8_9PSEU</name>
<dbReference type="Pfam" id="PF00550">
    <property type="entry name" value="PP-binding"/>
    <property type="match status" value="3"/>
</dbReference>
<dbReference type="InterPro" id="IPR006162">
    <property type="entry name" value="Ppantetheine_attach_site"/>
</dbReference>
<evidence type="ECO:0000256" key="3">
    <source>
        <dbReference type="ARBA" id="ARBA00022553"/>
    </source>
</evidence>
<evidence type="ECO:0000313" key="6">
    <source>
        <dbReference type="EMBL" id="MEQ3541125.1"/>
    </source>
</evidence>
<reference evidence="6 7" key="1">
    <citation type="submission" date="2024-03" db="EMBL/GenBank/DDBJ databases">
        <title>Draft genome sequence of Pseudonocardia tropica JCM 19149.</title>
        <authorList>
            <person name="Butdee W."/>
            <person name="Duangmal K."/>
        </authorList>
    </citation>
    <scope>NUCLEOTIDE SEQUENCE [LARGE SCALE GENOMIC DNA]</scope>
    <source>
        <strain evidence="6 7">JCM 19149</strain>
    </source>
</reference>
<dbReference type="CDD" id="cd19540">
    <property type="entry name" value="LCL_NRPS-like"/>
    <property type="match status" value="1"/>
</dbReference>
<dbReference type="InterPro" id="IPR025110">
    <property type="entry name" value="AMP-bd_C"/>
</dbReference>
<evidence type="ECO:0000256" key="4">
    <source>
        <dbReference type="SAM" id="MobiDB-lite"/>
    </source>
</evidence>
<dbReference type="InterPro" id="IPR045851">
    <property type="entry name" value="AMP-bd_C_sf"/>
</dbReference>
<feature type="region of interest" description="Disordered" evidence="4">
    <location>
        <begin position="3190"/>
        <end position="3211"/>
    </location>
</feature>
<dbReference type="PROSITE" id="PS00012">
    <property type="entry name" value="PHOSPHOPANTETHEINE"/>
    <property type="match status" value="3"/>
</dbReference>
<dbReference type="Gene3D" id="2.30.38.10">
    <property type="entry name" value="Luciferase, Domain 3"/>
    <property type="match status" value="2"/>
</dbReference>